<dbReference type="SMART" id="SM00267">
    <property type="entry name" value="GGDEF"/>
    <property type="match status" value="1"/>
</dbReference>
<dbReference type="CDD" id="cd00130">
    <property type="entry name" value="PAS"/>
    <property type="match status" value="1"/>
</dbReference>
<proteinExistence type="predicted"/>
<dbReference type="RefSeq" id="WP_118984184.1">
    <property type="nucleotide sequence ID" value="NZ_QHCS01000013.1"/>
</dbReference>
<evidence type="ECO:0000313" key="8">
    <source>
        <dbReference type="Proteomes" id="UP000266669"/>
    </source>
</evidence>
<feature type="domain" description="GGDEF" evidence="6">
    <location>
        <begin position="172"/>
        <end position="308"/>
    </location>
</feature>
<evidence type="ECO:0000313" key="7">
    <source>
        <dbReference type="EMBL" id="RHX83015.1"/>
    </source>
</evidence>
<evidence type="ECO:0000259" key="6">
    <source>
        <dbReference type="PROSITE" id="PS50887"/>
    </source>
</evidence>
<evidence type="ECO:0000256" key="1">
    <source>
        <dbReference type="ARBA" id="ARBA00012528"/>
    </source>
</evidence>
<dbReference type="EC" id="2.7.7.65" evidence="1"/>
<dbReference type="SUPFAM" id="SSF55785">
    <property type="entry name" value="PYP-like sensor domain (PAS domain)"/>
    <property type="match status" value="1"/>
</dbReference>
<dbReference type="EMBL" id="QHCS01000013">
    <property type="protein sequence ID" value="RHX83015.1"/>
    <property type="molecule type" value="Genomic_DNA"/>
</dbReference>
<dbReference type="PROSITE" id="PS50887">
    <property type="entry name" value="GGDEF"/>
    <property type="match status" value="1"/>
</dbReference>
<dbReference type="GO" id="GO:0043709">
    <property type="term" value="P:cell adhesion involved in single-species biofilm formation"/>
    <property type="evidence" value="ECO:0007669"/>
    <property type="project" value="TreeGrafter"/>
</dbReference>
<dbReference type="NCBIfam" id="TIGR00254">
    <property type="entry name" value="GGDEF"/>
    <property type="match status" value="1"/>
</dbReference>
<dbReference type="InterPro" id="IPR000014">
    <property type="entry name" value="PAS"/>
</dbReference>
<dbReference type="GO" id="GO:0005886">
    <property type="term" value="C:plasma membrane"/>
    <property type="evidence" value="ECO:0007669"/>
    <property type="project" value="TreeGrafter"/>
</dbReference>
<evidence type="ECO:0000256" key="2">
    <source>
        <dbReference type="ARBA" id="ARBA00034247"/>
    </source>
</evidence>
<dbReference type="InterPro" id="IPR000160">
    <property type="entry name" value="GGDEF_dom"/>
</dbReference>
<dbReference type="SUPFAM" id="SSF55073">
    <property type="entry name" value="Nucleotide cyclase"/>
    <property type="match status" value="1"/>
</dbReference>
<protein>
    <recommendedName>
        <fullName evidence="1">diguanylate cyclase</fullName>
        <ecNumber evidence="1">2.7.7.65</ecNumber>
    </recommendedName>
</protein>
<dbReference type="InterPro" id="IPR043128">
    <property type="entry name" value="Rev_trsase/Diguanyl_cyclase"/>
</dbReference>
<dbReference type="Pfam" id="PF08447">
    <property type="entry name" value="PAS_3"/>
    <property type="match status" value="1"/>
</dbReference>
<dbReference type="GO" id="GO:0052621">
    <property type="term" value="F:diguanylate cyclase activity"/>
    <property type="evidence" value="ECO:0007669"/>
    <property type="project" value="UniProtKB-EC"/>
</dbReference>
<dbReference type="PANTHER" id="PTHR45138">
    <property type="entry name" value="REGULATORY COMPONENTS OF SENSORY TRANSDUCTION SYSTEM"/>
    <property type="match status" value="1"/>
</dbReference>
<dbReference type="InterPro" id="IPR050469">
    <property type="entry name" value="Diguanylate_Cyclase"/>
</dbReference>
<dbReference type="FunFam" id="3.30.70.270:FF:000001">
    <property type="entry name" value="Diguanylate cyclase domain protein"/>
    <property type="match status" value="1"/>
</dbReference>
<dbReference type="PANTHER" id="PTHR45138:SF9">
    <property type="entry name" value="DIGUANYLATE CYCLASE DGCM-RELATED"/>
    <property type="match status" value="1"/>
</dbReference>
<dbReference type="Proteomes" id="UP000266669">
    <property type="component" value="Unassembled WGS sequence"/>
</dbReference>
<comment type="caution">
    <text evidence="7">The sequence shown here is derived from an EMBL/GenBank/DDBJ whole genome shotgun (WGS) entry which is preliminary data.</text>
</comment>
<comment type="catalytic activity">
    <reaction evidence="2">
        <text>2 GTP = 3',3'-c-di-GMP + 2 diphosphate</text>
        <dbReference type="Rhea" id="RHEA:24898"/>
        <dbReference type="ChEBI" id="CHEBI:33019"/>
        <dbReference type="ChEBI" id="CHEBI:37565"/>
        <dbReference type="ChEBI" id="CHEBI:58805"/>
        <dbReference type="EC" id="2.7.7.65"/>
    </reaction>
</comment>
<dbReference type="InterPro" id="IPR035965">
    <property type="entry name" value="PAS-like_dom_sf"/>
</dbReference>
<keyword evidence="3" id="KW-0175">Coiled coil</keyword>
<reference evidence="8" key="1">
    <citation type="submission" date="2018-05" db="EMBL/GenBank/DDBJ databases">
        <title>Leptospira yasudae sp. nov. and Leptospira stimsonii sp. nov., two pathogenic species of the genus Leptospira isolated from environmental sources.</title>
        <authorList>
            <person name="Casanovas-Massana A."/>
            <person name="Hamond C."/>
            <person name="Santos L.A."/>
            <person name="Hacker K.P."/>
            <person name="Balassiano I."/>
            <person name="Medeiros M.A."/>
            <person name="Reis M.G."/>
            <person name="Ko A.I."/>
            <person name="Wunder E.A."/>
        </authorList>
    </citation>
    <scope>NUCLEOTIDE SEQUENCE [LARGE SCALE GENOMIC DNA]</scope>
    <source>
        <strain evidence="8">AMB6-RJ</strain>
    </source>
</reference>
<name>A0A8B3CLX8_9LEPT</name>
<dbReference type="Gene3D" id="3.30.70.270">
    <property type="match status" value="1"/>
</dbReference>
<evidence type="ECO:0000259" key="5">
    <source>
        <dbReference type="PROSITE" id="PS50112"/>
    </source>
</evidence>
<dbReference type="InterPro" id="IPR029787">
    <property type="entry name" value="Nucleotide_cyclase"/>
</dbReference>
<dbReference type="AlphaFoldDB" id="A0A8B3CLX8"/>
<sequence>MKHREEFDLEKFYNYSLDLFAVRKIDGTVVSVNPAFKRILGWSEEDLLGKNPFNLLHPEDLEGTIQEFNKLTSGAPMVSFQNRIMCSNGIYKFLSWTAFPDLQSDMIYITGRDITDLVESNLKNSQLATELKEANDKLLELASTDPLTKLKNRRAFHEELYYHILLAQKQEQTISLLMIDADHFKAFNDQFGHLEGDQVLVHLGNLLLRSTRKSDIVGRYGGEEFIIALPGASEKEAGTIAESIARTIRNFSWEKKNVTVSIGISTIQFHSNRGNENADLQRLLIEKADQALYQSKIMGRNRVTHHSSIDPKNLLSPHPDSDCSHTD</sequence>
<dbReference type="Pfam" id="PF00990">
    <property type="entry name" value="GGDEF"/>
    <property type="match status" value="1"/>
</dbReference>
<dbReference type="CDD" id="cd01949">
    <property type="entry name" value="GGDEF"/>
    <property type="match status" value="1"/>
</dbReference>
<feature type="domain" description="PAS" evidence="5">
    <location>
        <begin position="5"/>
        <end position="75"/>
    </location>
</feature>
<dbReference type="Gene3D" id="3.30.450.20">
    <property type="entry name" value="PAS domain"/>
    <property type="match status" value="1"/>
</dbReference>
<evidence type="ECO:0000256" key="4">
    <source>
        <dbReference type="SAM" id="MobiDB-lite"/>
    </source>
</evidence>
<organism evidence="7 8">
    <name type="scientific">Leptospira stimsonii</name>
    <dbReference type="NCBI Taxonomy" id="2202203"/>
    <lineage>
        <taxon>Bacteria</taxon>
        <taxon>Pseudomonadati</taxon>
        <taxon>Spirochaetota</taxon>
        <taxon>Spirochaetia</taxon>
        <taxon>Leptospirales</taxon>
        <taxon>Leptospiraceae</taxon>
        <taxon>Leptospira</taxon>
    </lineage>
</organism>
<accession>A0A8B3CLX8</accession>
<dbReference type="NCBIfam" id="TIGR00229">
    <property type="entry name" value="sensory_box"/>
    <property type="match status" value="1"/>
</dbReference>
<gene>
    <name evidence="7" type="ORF">DLM78_23505</name>
</gene>
<feature type="region of interest" description="Disordered" evidence="4">
    <location>
        <begin position="307"/>
        <end position="327"/>
    </location>
</feature>
<dbReference type="InterPro" id="IPR013655">
    <property type="entry name" value="PAS_fold_3"/>
</dbReference>
<evidence type="ECO:0000256" key="3">
    <source>
        <dbReference type="SAM" id="Coils"/>
    </source>
</evidence>
<dbReference type="SMART" id="SM00091">
    <property type="entry name" value="PAS"/>
    <property type="match status" value="1"/>
</dbReference>
<feature type="coiled-coil region" evidence="3">
    <location>
        <begin position="117"/>
        <end position="144"/>
    </location>
</feature>
<dbReference type="PROSITE" id="PS50112">
    <property type="entry name" value="PAS"/>
    <property type="match status" value="1"/>
</dbReference>
<dbReference type="GO" id="GO:1902201">
    <property type="term" value="P:negative regulation of bacterial-type flagellum-dependent cell motility"/>
    <property type="evidence" value="ECO:0007669"/>
    <property type="project" value="TreeGrafter"/>
</dbReference>